<gene>
    <name evidence="2" type="ORF">Fadolivirus_1_607</name>
</gene>
<evidence type="ECO:0000256" key="1">
    <source>
        <dbReference type="SAM" id="Phobius"/>
    </source>
</evidence>
<keyword evidence="1" id="KW-1133">Transmembrane helix</keyword>
<protein>
    <submittedName>
        <fullName evidence="2">Uncharacterized protein</fullName>
    </submittedName>
</protein>
<feature type="transmembrane region" description="Helical" evidence="1">
    <location>
        <begin position="60"/>
        <end position="84"/>
    </location>
</feature>
<evidence type="ECO:0000313" key="3">
    <source>
        <dbReference type="Proteomes" id="UP001162001"/>
    </source>
</evidence>
<evidence type="ECO:0000313" key="2">
    <source>
        <dbReference type="EMBL" id="QKF94065.1"/>
    </source>
</evidence>
<dbReference type="EMBL" id="MT418680">
    <property type="protein sequence ID" value="QKF94065.1"/>
    <property type="molecule type" value="Genomic_DNA"/>
</dbReference>
<reference evidence="2 3" key="1">
    <citation type="submission" date="2020-04" db="EMBL/GenBank/DDBJ databases">
        <title>Advantages and limits of metagenomic assembly and binning of a giant virus.</title>
        <authorList>
            <person name="Schulz F."/>
            <person name="Andreani J."/>
            <person name="Francis R."/>
            <person name="Boudjemaa H."/>
            <person name="Bou Khalil J.Y."/>
            <person name="Lee J."/>
            <person name="La Scola B."/>
            <person name="Woyke T."/>
        </authorList>
    </citation>
    <scope>NUCLEOTIDE SEQUENCE [LARGE SCALE GENOMIC DNA]</scope>
    <source>
        <strain evidence="2 3">FV1/VV64</strain>
    </source>
</reference>
<keyword evidence="1" id="KW-0472">Membrane</keyword>
<feature type="transmembrane region" description="Helical" evidence="1">
    <location>
        <begin position="96"/>
        <end position="113"/>
    </location>
</feature>
<name>A0A7D3QUE1_9VIRU</name>
<accession>A0A7D3QUE1</accession>
<dbReference type="Proteomes" id="UP001162001">
    <property type="component" value="Segment"/>
</dbReference>
<proteinExistence type="predicted"/>
<organism evidence="2 3">
    <name type="scientific">Fadolivirus FV1/VV64</name>
    <dbReference type="NCBI Taxonomy" id="3070911"/>
    <lineage>
        <taxon>Viruses</taxon>
        <taxon>Varidnaviria</taxon>
        <taxon>Bamfordvirae</taxon>
        <taxon>Nucleocytoviricota</taxon>
        <taxon>Megaviricetes</taxon>
        <taxon>Imitervirales</taxon>
        <taxon>Mimiviridae</taxon>
        <taxon>Klosneuvirinae</taxon>
        <taxon>Fadolivirus</taxon>
        <taxon>Fadolivirus algeromassiliense</taxon>
    </lineage>
</organism>
<keyword evidence="3" id="KW-1185">Reference proteome</keyword>
<feature type="transmembrane region" description="Helical" evidence="1">
    <location>
        <begin position="34"/>
        <end position="54"/>
    </location>
</feature>
<keyword evidence="1" id="KW-0812">Transmembrane</keyword>
<sequence length="135" mass="16106">MNNNIKLPNFDDYLIEYFNKWKDINYTTVGFMEYIVKIIHFILILFVLIGPFLPYQIIPYHIVCLLLLIISWKIFDGCLLSVIFNKKDFIPLSKGRAKQIIFIILLIEIFNYSNPQYSLFNITNKVISHLNNYYN</sequence>